<dbReference type="AlphaFoldDB" id="A0A4Z0JL61"/>
<dbReference type="Proteomes" id="UP000298021">
    <property type="component" value="Unassembled WGS sequence"/>
</dbReference>
<comment type="caution">
    <text evidence="1">The sequence shown here is derived from an EMBL/GenBank/DDBJ whole genome shotgun (WGS) entry which is preliminary data.</text>
</comment>
<dbReference type="Gene3D" id="1.20.120.1870">
    <property type="entry name" value="Fic/DOC protein, Fido domain"/>
    <property type="match status" value="1"/>
</dbReference>
<keyword evidence="2" id="KW-1185">Reference proteome</keyword>
<dbReference type="EMBL" id="RKLY01000015">
    <property type="protein sequence ID" value="TGD23076.1"/>
    <property type="molecule type" value="Genomic_DNA"/>
</dbReference>
<organism evidence="1 2">
    <name type="scientific">Companilactobacillus suantsaicola</name>
    <dbReference type="NCBI Taxonomy" id="2487723"/>
    <lineage>
        <taxon>Bacteria</taxon>
        <taxon>Bacillati</taxon>
        <taxon>Bacillota</taxon>
        <taxon>Bacilli</taxon>
        <taxon>Lactobacillales</taxon>
        <taxon>Lactobacillaceae</taxon>
        <taxon>Companilactobacillus</taxon>
    </lineage>
</organism>
<dbReference type="RefSeq" id="WP_135372842.1">
    <property type="nucleotide sequence ID" value="NZ_RKLY01000015.1"/>
</dbReference>
<evidence type="ECO:0000313" key="1">
    <source>
        <dbReference type="EMBL" id="TGD23076.1"/>
    </source>
</evidence>
<name>A0A4Z0JL61_9LACO</name>
<dbReference type="InterPro" id="IPR053737">
    <property type="entry name" value="Type_II_TA_Toxin"/>
</dbReference>
<protein>
    <submittedName>
        <fullName evidence="1">Uncharacterized protein</fullName>
    </submittedName>
</protein>
<proteinExistence type="predicted"/>
<sequence>MEKLTYDQIVAIHLEIESGEEIIFSEKRLRSNIEFLNQFDDLYWYATHLICTIIRDDIFEKYNLETALITLDFFLRHNGYTLGDNDEQRKQMSELLHNIQTADELKKDELAEIRNTLKELITKD</sequence>
<gene>
    <name evidence="1" type="ORF">EGT49_06995</name>
</gene>
<accession>A0A4Z0JL61</accession>
<evidence type="ECO:0000313" key="2">
    <source>
        <dbReference type="Proteomes" id="UP000298021"/>
    </source>
</evidence>
<dbReference type="OrthoDB" id="9802752at2"/>
<reference evidence="1 2" key="1">
    <citation type="submission" date="2018-10" db="EMBL/GenBank/DDBJ databases">
        <title>Lactobacillus sp. R7 and Lactobacillus sp. R19 isolated from fermented mustard green product of Taiwan.</title>
        <authorList>
            <person name="Lin S.-T."/>
        </authorList>
    </citation>
    <scope>NUCLEOTIDE SEQUENCE [LARGE SCALE GENOMIC DNA]</scope>
    <source>
        <strain evidence="1 2">BCRC 81127</strain>
    </source>
</reference>